<evidence type="ECO:0000313" key="2">
    <source>
        <dbReference type="EMBL" id="SIN40736.1"/>
    </source>
</evidence>
<gene>
    <name evidence="2" type="ORF">SAMN04489832_6607</name>
</gene>
<evidence type="ECO:0000313" key="3">
    <source>
        <dbReference type="Proteomes" id="UP000185124"/>
    </source>
</evidence>
<dbReference type="AlphaFoldDB" id="A0A1N6B3A1"/>
<evidence type="ECO:0000256" key="1">
    <source>
        <dbReference type="SAM" id="MobiDB-lite"/>
    </source>
</evidence>
<dbReference type="Proteomes" id="UP000185124">
    <property type="component" value="Unassembled WGS sequence"/>
</dbReference>
<feature type="region of interest" description="Disordered" evidence="1">
    <location>
        <begin position="29"/>
        <end position="78"/>
    </location>
</feature>
<sequence length="210" mass="21770">MHAQAPIIGSSRAALVGLLLAALTLTACGRPSPEPGTRSTAAADSKRQYTRGTPAPADTSGPAILCSRAGPAGQDDDPTYCQRIVDDELRRSKLTSSQRAEAETAAEAVGAAIDRVTFDCARPVTQECSAEQARRRMFPPTDNPEQTADQIRQTLAAAGFTDIVVRPAGPTDPAPRHAIVYAVSAGAGCVVGWGGQQKVLGALPHGQCLA</sequence>
<protein>
    <submittedName>
        <fullName evidence="2">Uncharacterized protein</fullName>
    </submittedName>
</protein>
<dbReference type="EMBL" id="FSQT01000002">
    <property type="protein sequence ID" value="SIN40736.1"/>
    <property type="molecule type" value="Genomic_DNA"/>
</dbReference>
<organism evidence="2 3">
    <name type="scientific">Micromonospora cremea</name>
    <dbReference type="NCBI Taxonomy" id="709881"/>
    <lineage>
        <taxon>Bacteria</taxon>
        <taxon>Bacillati</taxon>
        <taxon>Actinomycetota</taxon>
        <taxon>Actinomycetes</taxon>
        <taxon>Micromonosporales</taxon>
        <taxon>Micromonosporaceae</taxon>
        <taxon>Micromonospora</taxon>
    </lineage>
</organism>
<accession>A0A1N6B3A1</accession>
<name>A0A1N6B3A1_9ACTN</name>
<keyword evidence="3" id="KW-1185">Reference proteome</keyword>
<proteinExistence type="predicted"/>
<reference evidence="3" key="1">
    <citation type="submission" date="2016-12" db="EMBL/GenBank/DDBJ databases">
        <authorList>
            <person name="Varghese N."/>
            <person name="Submissions S."/>
        </authorList>
    </citation>
    <scope>NUCLEOTIDE SEQUENCE [LARGE SCALE GENOMIC DNA]</scope>
    <source>
        <strain evidence="3">DSM 45599</strain>
    </source>
</reference>